<dbReference type="RefSeq" id="WP_190211206.1">
    <property type="nucleotide sequence ID" value="NZ_BNBO01000013.1"/>
</dbReference>
<dbReference type="GeneID" id="95353318"/>
<feature type="compositionally biased region" description="Low complexity" evidence="3">
    <location>
        <begin position="123"/>
        <end position="143"/>
    </location>
</feature>
<dbReference type="SMART" id="SM00342">
    <property type="entry name" value="HTH_ARAC"/>
    <property type="match status" value="1"/>
</dbReference>
<comment type="caution">
    <text evidence="5">The sequence shown here is derived from an EMBL/GenBank/DDBJ whole genome shotgun (WGS) entry which is preliminary data.</text>
</comment>
<dbReference type="AlphaFoldDB" id="A0A919FQ13"/>
<name>A0A919FQ13_9ACTN</name>
<dbReference type="Gene3D" id="1.10.10.60">
    <property type="entry name" value="Homeodomain-like"/>
    <property type="match status" value="1"/>
</dbReference>
<dbReference type="EMBL" id="BNBO01000013">
    <property type="protein sequence ID" value="GHH69799.1"/>
    <property type="molecule type" value="Genomic_DNA"/>
</dbReference>
<dbReference type="PANTHER" id="PTHR47893:SF1">
    <property type="entry name" value="REGULATORY PROTEIN PCHR"/>
    <property type="match status" value="1"/>
</dbReference>
<dbReference type="InterPro" id="IPR009057">
    <property type="entry name" value="Homeodomain-like_sf"/>
</dbReference>
<keyword evidence="1" id="KW-0805">Transcription regulation</keyword>
<keyword evidence="6" id="KW-1185">Reference proteome</keyword>
<evidence type="ECO:0000256" key="2">
    <source>
        <dbReference type="ARBA" id="ARBA00023163"/>
    </source>
</evidence>
<keyword evidence="2" id="KW-0804">Transcription</keyword>
<reference evidence="5" key="1">
    <citation type="journal article" date="2014" name="Int. J. Syst. Evol. Microbiol.">
        <title>Complete genome sequence of Corynebacterium casei LMG S-19264T (=DSM 44701T), isolated from a smear-ripened cheese.</title>
        <authorList>
            <consortium name="US DOE Joint Genome Institute (JGI-PGF)"/>
            <person name="Walter F."/>
            <person name="Albersmeier A."/>
            <person name="Kalinowski J."/>
            <person name="Ruckert C."/>
        </authorList>
    </citation>
    <scope>NUCLEOTIDE SEQUENCE</scope>
    <source>
        <strain evidence="5">JCM 4646</strain>
    </source>
</reference>
<proteinExistence type="predicted"/>
<accession>A0A919FQ13</accession>
<dbReference type="SUPFAM" id="SSF46689">
    <property type="entry name" value="Homeodomain-like"/>
    <property type="match status" value="1"/>
</dbReference>
<evidence type="ECO:0000313" key="6">
    <source>
        <dbReference type="Proteomes" id="UP000617734"/>
    </source>
</evidence>
<evidence type="ECO:0000313" key="5">
    <source>
        <dbReference type="EMBL" id="GHH69799.1"/>
    </source>
</evidence>
<dbReference type="GO" id="GO:0003700">
    <property type="term" value="F:DNA-binding transcription factor activity"/>
    <property type="evidence" value="ECO:0007669"/>
    <property type="project" value="InterPro"/>
</dbReference>
<dbReference type="GO" id="GO:0043565">
    <property type="term" value="F:sequence-specific DNA binding"/>
    <property type="evidence" value="ECO:0007669"/>
    <property type="project" value="InterPro"/>
</dbReference>
<feature type="region of interest" description="Disordered" evidence="3">
    <location>
        <begin position="113"/>
        <end position="168"/>
    </location>
</feature>
<feature type="compositionally biased region" description="Basic and acidic residues" evidence="3">
    <location>
        <begin position="156"/>
        <end position="168"/>
    </location>
</feature>
<feature type="domain" description="HTH araC/xylS-type" evidence="4">
    <location>
        <begin position="23"/>
        <end position="121"/>
    </location>
</feature>
<dbReference type="InterPro" id="IPR053142">
    <property type="entry name" value="PchR_regulatory_protein"/>
</dbReference>
<evidence type="ECO:0000256" key="1">
    <source>
        <dbReference type="ARBA" id="ARBA00023015"/>
    </source>
</evidence>
<organism evidence="5 6">
    <name type="scientific">Kitasatospora indigofera</name>
    <dbReference type="NCBI Taxonomy" id="67307"/>
    <lineage>
        <taxon>Bacteria</taxon>
        <taxon>Bacillati</taxon>
        <taxon>Actinomycetota</taxon>
        <taxon>Actinomycetes</taxon>
        <taxon>Kitasatosporales</taxon>
        <taxon>Streptomycetaceae</taxon>
        <taxon>Kitasatospora</taxon>
    </lineage>
</organism>
<evidence type="ECO:0000259" key="4">
    <source>
        <dbReference type="PROSITE" id="PS01124"/>
    </source>
</evidence>
<dbReference type="PROSITE" id="PS01124">
    <property type="entry name" value="HTH_ARAC_FAMILY_2"/>
    <property type="match status" value="1"/>
</dbReference>
<reference evidence="5" key="2">
    <citation type="submission" date="2020-09" db="EMBL/GenBank/DDBJ databases">
        <authorList>
            <person name="Sun Q."/>
            <person name="Ohkuma M."/>
        </authorList>
    </citation>
    <scope>NUCLEOTIDE SEQUENCE</scope>
    <source>
        <strain evidence="5">JCM 4646</strain>
    </source>
</reference>
<protein>
    <submittedName>
        <fullName evidence="5">AraC family transcriptional regulator</fullName>
    </submittedName>
</protein>
<dbReference type="Proteomes" id="UP000617734">
    <property type="component" value="Unassembled WGS sequence"/>
</dbReference>
<evidence type="ECO:0000256" key="3">
    <source>
        <dbReference type="SAM" id="MobiDB-lite"/>
    </source>
</evidence>
<dbReference type="Pfam" id="PF12833">
    <property type="entry name" value="HTH_18"/>
    <property type="match status" value="1"/>
</dbReference>
<gene>
    <name evidence="5" type="ORF">GCM10018781_28690</name>
</gene>
<dbReference type="PANTHER" id="PTHR47893">
    <property type="entry name" value="REGULATORY PROTEIN PCHR"/>
    <property type="match status" value="1"/>
</dbReference>
<sequence length="168" mass="17949">MCHPGWHRARIAAQHLNDLARLRRVRDRIDREYRQPLDVEALARDVGMPAGQLSREFRLAYGRSLYAYLTVRRIAHATALLRLGGLDAAEAWSAVGCASPGIFAARFAELTGGPPAAPRRRATATATATATAKGTAKGTATGTLPSQPKPPGGPVRNREAPASEPHLA</sequence>
<dbReference type="InterPro" id="IPR018060">
    <property type="entry name" value="HTH_AraC"/>
</dbReference>